<accession>A0A1H5TGX0</accession>
<dbReference type="GO" id="GO:0008324">
    <property type="term" value="F:monoatomic cation transmembrane transporter activity"/>
    <property type="evidence" value="ECO:0007669"/>
    <property type="project" value="InterPro"/>
</dbReference>
<evidence type="ECO:0000313" key="9">
    <source>
        <dbReference type="EMBL" id="SEF62059.1"/>
    </source>
</evidence>
<dbReference type="GO" id="GO:0005886">
    <property type="term" value="C:plasma membrane"/>
    <property type="evidence" value="ECO:0007669"/>
    <property type="project" value="TreeGrafter"/>
</dbReference>
<feature type="domain" description="RCK C-terminal" evidence="8">
    <location>
        <begin position="298"/>
        <end position="385"/>
    </location>
</feature>
<dbReference type="GO" id="GO:0006813">
    <property type="term" value="P:potassium ion transport"/>
    <property type="evidence" value="ECO:0007669"/>
    <property type="project" value="InterPro"/>
</dbReference>
<dbReference type="OrthoDB" id="9765532at2"/>
<dbReference type="Gene3D" id="3.30.70.1450">
    <property type="entry name" value="Regulator of K+ conductance, C-terminal domain"/>
    <property type="match status" value="1"/>
</dbReference>
<dbReference type="AlphaFoldDB" id="A0A1H5TGX0"/>
<feature type="transmembrane region" description="Helical" evidence="7">
    <location>
        <begin position="57"/>
        <end position="75"/>
    </location>
</feature>
<dbReference type="InterPro" id="IPR004680">
    <property type="entry name" value="Cit_transptr-like_dom"/>
</dbReference>
<feature type="transmembrane region" description="Helical" evidence="7">
    <location>
        <begin position="181"/>
        <end position="201"/>
    </location>
</feature>
<dbReference type="PROSITE" id="PS51202">
    <property type="entry name" value="RCK_C"/>
    <property type="match status" value="1"/>
</dbReference>
<evidence type="ECO:0000256" key="6">
    <source>
        <dbReference type="ARBA" id="ARBA00023136"/>
    </source>
</evidence>
<gene>
    <name evidence="9" type="ORF">SAMN03080598_00752</name>
</gene>
<reference evidence="10" key="1">
    <citation type="submission" date="2016-10" db="EMBL/GenBank/DDBJ databases">
        <authorList>
            <person name="Varghese N."/>
            <person name="Submissions S."/>
        </authorList>
    </citation>
    <scope>NUCLEOTIDE SEQUENCE [LARGE SCALE GENOMIC DNA]</scope>
    <source>
        <strain evidence="10">DSM 17298</strain>
    </source>
</reference>
<evidence type="ECO:0000256" key="2">
    <source>
        <dbReference type="ARBA" id="ARBA00022448"/>
    </source>
</evidence>
<organism evidence="9 10">
    <name type="scientific">Algoriphagus boritolerans DSM 17298 = JCM 18970</name>
    <dbReference type="NCBI Taxonomy" id="1120964"/>
    <lineage>
        <taxon>Bacteria</taxon>
        <taxon>Pseudomonadati</taxon>
        <taxon>Bacteroidota</taxon>
        <taxon>Cytophagia</taxon>
        <taxon>Cytophagales</taxon>
        <taxon>Cyclobacteriaceae</taxon>
        <taxon>Algoriphagus</taxon>
    </lineage>
</organism>
<keyword evidence="4" id="KW-0677">Repeat</keyword>
<dbReference type="InterPro" id="IPR036721">
    <property type="entry name" value="RCK_C_sf"/>
</dbReference>
<dbReference type="Pfam" id="PF03600">
    <property type="entry name" value="CitMHS"/>
    <property type="match status" value="1"/>
</dbReference>
<dbReference type="STRING" id="1120964.GCA_001313265_06983"/>
<feature type="transmembrane region" description="Helical" evidence="7">
    <location>
        <begin position="508"/>
        <end position="526"/>
    </location>
</feature>
<evidence type="ECO:0000313" key="10">
    <source>
        <dbReference type="Proteomes" id="UP000236736"/>
    </source>
</evidence>
<evidence type="ECO:0000256" key="1">
    <source>
        <dbReference type="ARBA" id="ARBA00004141"/>
    </source>
</evidence>
<evidence type="ECO:0000256" key="4">
    <source>
        <dbReference type="ARBA" id="ARBA00022737"/>
    </source>
</evidence>
<keyword evidence="2" id="KW-0813">Transport</keyword>
<feature type="transmembrane region" description="Helical" evidence="7">
    <location>
        <begin position="5"/>
        <end position="22"/>
    </location>
</feature>
<keyword evidence="6 7" id="KW-0472">Membrane</keyword>
<feature type="transmembrane region" description="Helical" evidence="7">
    <location>
        <begin position="408"/>
        <end position="436"/>
    </location>
</feature>
<dbReference type="Proteomes" id="UP000236736">
    <property type="component" value="Unassembled WGS sequence"/>
</dbReference>
<name>A0A1H5TGX0_9BACT</name>
<protein>
    <submittedName>
        <fullName evidence="9">Di-and tricarboxylate transporter</fullName>
    </submittedName>
</protein>
<dbReference type="Pfam" id="PF02080">
    <property type="entry name" value="TrkA_C"/>
    <property type="match status" value="1"/>
</dbReference>
<evidence type="ECO:0000256" key="5">
    <source>
        <dbReference type="ARBA" id="ARBA00022989"/>
    </source>
</evidence>
<dbReference type="RefSeq" id="WP_103923467.1">
    <property type="nucleotide sequence ID" value="NZ_FNVR01000003.1"/>
</dbReference>
<dbReference type="InterPro" id="IPR051679">
    <property type="entry name" value="DASS-Related_Transporters"/>
</dbReference>
<keyword evidence="5 7" id="KW-1133">Transmembrane helix</keyword>
<sequence>MTQDIWIVYGIISLAVILFFTEKFTIDTVAIGVMVLFMLFGILDLDEGLAGFSNSATITVASMFVISQAIFRTGILNQFSNYLSNQAEKSESRLILSLMISAGLLSAVINDTAVVALLMPSVIHISKKNQISSSKLLMPLSFGALMGGICTLLGTSTNILVSGIAEKSGLPAFGVFEMSKMGLVFLAAGILYMLTLGKWLLPKRKAKSGLSELLDLGNYVVEVTITEDYENLEEPILKQKLFKDGSIKALQIVRENGTKVKVYPNTPVTQGDVIRIICDQENLSKLKKVKGIEIKAELDWKEESVTDEEEKLFEAVITPHSYLINKSIKSINFRHLFDQVLVVGIRHRAGLFDTLLSKATLKPGDILLLRASEESIQSVDKSEDLLLISARKVVNLNKTQVIMTLSTLALVIGLAAFGVFPITLTAVAGAIFMIILRSISPDEAYKAIDWKVIFMLAGVLSMGSALEKTGGAALIGEGVVTVFGSFGPRAVLSAIFGLTFLLTNVMSNNASAALLAPIAISIAAGLNVDSRPFLMAVTFAASLSFMTPMGYQTNTMIYNPGNYRFTDFLKVGTPLNILFWILATFGIPIFFPF</sequence>
<keyword evidence="10" id="KW-1185">Reference proteome</keyword>
<evidence type="ECO:0000259" key="8">
    <source>
        <dbReference type="PROSITE" id="PS51202"/>
    </source>
</evidence>
<keyword evidence="3 7" id="KW-0812">Transmembrane</keyword>
<dbReference type="PANTHER" id="PTHR43652:SF2">
    <property type="entry name" value="BASIC AMINO ACID ANTIPORTER YFCC-RELATED"/>
    <property type="match status" value="1"/>
</dbReference>
<proteinExistence type="predicted"/>
<dbReference type="EMBL" id="FNVR01000003">
    <property type="protein sequence ID" value="SEF62059.1"/>
    <property type="molecule type" value="Genomic_DNA"/>
</dbReference>
<feature type="transmembrane region" description="Helical" evidence="7">
    <location>
        <begin position="478"/>
        <end position="502"/>
    </location>
</feature>
<dbReference type="PANTHER" id="PTHR43652">
    <property type="entry name" value="BASIC AMINO ACID ANTIPORTER YFCC-RELATED"/>
    <property type="match status" value="1"/>
</dbReference>
<feature type="transmembrane region" description="Helical" evidence="7">
    <location>
        <begin position="28"/>
        <end position="45"/>
    </location>
</feature>
<comment type="subcellular location">
    <subcellularLocation>
        <location evidence="1">Membrane</location>
        <topology evidence="1">Multi-pass membrane protein</topology>
    </subcellularLocation>
</comment>
<evidence type="ECO:0000256" key="3">
    <source>
        <dbReference type="ARBA" id="ARBA00022692"/>
    </source>
</evidence>
<feature type="transmembrane region" description="Helical" evidence="7">
    <location>
        <begin position="95"/>
        <end position="119"/>
    </location>
</feature>
<feature type="transmembrane region" description="Helical" evidence="7">
    <location>
        <begin position="140"/>
        <end position="161"/>
    </location>
</feature>
<dbReference type="SUPFAM" id="SSF116726">
    <property type="entry name" value="TrkA C-terminal domain-like"/>
    <property type="match status" value="2"/>
</dbReference>
<evidence type="ECO:0000256" key="7">
    <source>
        <dbReference type="SAM" id="Phobius"/>
    </source>
</evidence>
<feature type="transmembrane region" description="Helical" evidence="7">
    <location>
        <begin position="571"/>
        <end position="591"/>
    </location>
</feature>
<dbReference type="InterPro" id="IPR006037">
    <property type="entry name" value="RCK_C"/>
</dbReference>
<feature type="transmembrane region" description="Helical" evidence="7">
    <location>
        <begin position="533"/>
        <end position="551"/>
    </location>
</feature>